<gene>
    <name evidence="6" type="ORF">LC0644_0727</name>
</gene>
<evidence type="ECO:0000256" key="1">
    <source>
        <dbReference type="ARBA" id="ARBA00009798"/>
    </source>
</evidence>
<keyword evidence="3 4" id="KW-0456">Lyase</keyword>
<dbReference type="SUPFAM" id="SSF55826">
    <property type="entry name" value="YbaK/ProRS associated domain"/>
    <property type="match status" value="1"/>
</dbReference>
<evidence type="ECO:0000256" key="2">
    <source>
        <dbReference type="ARBA" id="ARBA00022917"/>
    </source>
</evidence>
<keyword evidence="2 4" id="KW-0648">Protein biosynthesis</keyword>
<dbReference type="PANTHER" id="PTHR30411">
    <property type="entry name" value="CYTOPLASMIC PROTEIN"/>
    <property type="match status" value="1"/>
</dbReference>
<comment type="similarity">
    <text evidence="1 4">Belongs to the prolyl-tRNA editing family. YbaK/EbsC subfamily.</text>
</comment>
<protein>
    <recommendedName>
        <fullName evidence="4">Cys-tRNA(Pro)/Cys-tRNA(Cys) deacylase</fullName>
        <ecNumber evidence="4">4.2.-.-</ecNumber>
    </recommendedName>
</protein>
<dbReference type="GO" id="GO:0016829">
    <property type="term" value="F:lyase activity"/>
    <property type="evidence" value="ECO:0007669"/>
    <property type="project" value="UniProtKB-KW"/>
</dbReference>
<dbReference type="AlphaFoldDB" id="A0A0C9QBT9"/>
<comment type="caution">
    <text evidence="6">The sequence shown here is derived from an EMBL/GenBank/DDBJ whole genome shotgun (WGS) entry which is preliminary data.</text>
</comment>
<reference evidence="7" key="1">
    <citation type="submission" date="2014-05" db="EMBL/GenBank/DDBJ databases">
        <title>Whole genome sequencing of Lactobacillus casei NRIC0644.</title>
        <authorList>
            <person name="Atarashi H."/>
            <person name="Yoshida Y."/>
            <person name="Fujimura S."/>
            <person name="Tanaka N."/>
            <person name="Shiwa Y."/>
            <person name="Yoshikawa H."/>
            <person name="Okada S."/>
            <person name="Nakagawa J."/>
        </authorList>
    </citation>
    <scope>NUCLEOTIDE SEQUENCE [LARGE SCALE GENOMIC DNA]</scope>
    <source>
        <strain evidence="7">NRIC0644</strain>
    </source>
</reference>
<dbReference type="PANTHER" id="PTHR30411:SF0">
    <property type="entry name" value="CYS-TRNA(PRO)_CYS-TRNA(CYS) DEACYLASE YBAK"/>
    <property type="match status" value="1"/>
</dbReference>
<proteinExistence type="inferred from homology"/>
<evidence type="ECO:0000256" key="3">
    <source>
        <dbReference type="ARBA" id="ARBA00023239"/>
    </source>
</evidence>
<dbReference type="InterPro" id="IPR004369">
    <property type="entry name" value="Prolyl-tRNA_editing_YbaK/EbsC"/>
</dbReference>
<dbReference type="InterPro" id="IPR007214">
    <property type="entry name" value="YbaK/aa-tRNA-synth-assoc-dom"/>
</dbReference>
<feature type="domain" description="YbaK/aminoacyl-tRNA synthetase-associated" evidence="5">
    <location>
        <begin position="39"/>
        <end position="153"/>
    </location>
</feature>
<dbReference type="Pfam" id="PF04073">
    <property type="entry name" value="tRNA_edit"/>
    <property type="match status" value="1"/>
</dbReference>
<dbReference type="Gene3D" id="3.90.960.10">
    <property type="entry name" value="YbaK/aminoacyl-tRNA synthetase-associated domain"/>
    <property type="match status" value="1"/>
</dbReference>
<dbReference type="GO" id="GO:0006412">
    <property type="term" value="P:translation"/>
    <property type="evidence" value="ECO:0007669"/>
    <property type="project" value="UniProtKB-KW"/>
</dbReference>
<sequence>MAKHHNKVEKTLVEKMLDKAGIAYVPYEFPTEEVGDVAQLTVDHLDVPEHQIYKTLVLTGNKTGPVVGVVPLDRHVDYKKLSKVSGNRKVGMVPLKDLMKTTGYEHGANTPIGIHERHKYPIFISQEAEDQATIIVSAGKVGRSVGIDPKILAQFVDAQFADIATQD</sequence>
<evidence type="ECO:0000313" key="7">
    <source>
        <dbReference type="Proteomes" id="UP000032552"/>
    </source>
</evidence>
<evidence type="ECO:0000256" key="4">
    <source>
        <dbReference type="PIRNR" id="PIRNR006181"/>
    </source>
</evidence>
<evidence type="ECO:0000313" key="6">
    <source>
        <dbReference type="EMBL" id="GAN36138.1"/>
    </source>
</evidence>
<organism evidence="6 7">
    <name type="scientific">Lacticaseibacillus paracasei NRIC 0644</name>
    <dbReference type="NCBI Taxonomy" id="1435038"/>
    <lineage>
        <taxon>Bacteria</taxon>
        <taxon>Bacillati</taxon>
        <taxon>Bacillota</taxon>
        <taxon>Bacilli</taxon>
        <taxon>Lactobacillales</taxon>
        <taxon>Lactobacillaceae</taxon>
        <taxon>Lacticaseibacillus</taxon>
    </lineage>
</organism>
<dbReference type="CDD" id="cd00002">
    <property type="entry name" value="YbaK_deacylase"/>
    <property type="match status" value="1"/>
</dbReference>
<name>A0A0C9QBT9_LACPA</name>
<dbReference type="PIRSF" id="PIRSF006181">
    <property type="entry name" value="EbsC_YbaK"/>
    <property type="match status" value="1"/>
</dbReference>
<accession>A0A0C9QBT9</accession>
<dbReference type="GO" id="GO:0002161">
    <property type="term" value="F:aminoacyl-tRNA deacylase activity"/>
    <property type="evidence" value="ECO:0007669"/>
    <property type="project" value="InterPro"/>
</dbReference>
<dbReference type="EMBL" id="BAYM01000050">
    <property type="protein sequence ID" value="GAN36138.1"/>
    <property type="molecule type" value="Genomic_DNA"/>
</dbReference>
<dbReference type="NCBIfam" id="TIGR00011">
    <property type="entry name" value="YbaK_EbsC"/>
    <property type="match status" value="1"/>
</dbReference>
<evidence type="ECO:0000259" key="5">
    <source>
        <dbReference type="Pfam" id="PF04073"/>
    </source>
</evidence>
<dbReference type="Proteomes" id="UP000032552">
    <property type="component" value="Unassembled WGS sequence"/>
</dbReference>
<dbReference type="EC" id="4.2.-.-" evidence="4"/>
<dbReference type="InterPro" id="IPR036754">
    <property type="entry name" value="YbaK/aa-tRNA-synt-asso_dom_sf"/>
</dbReference>
<dbReference type="RefSeq" id="WP_003590954.1">
    <property type="nucleotide sequence ID" value="NZ_BAYM01000050.1"/>
</dbReference>